<dbReference type="EMBL" id="JBBPBM010000079">
    <property type="protein sequence ID" value="KAK8511010.1"/>
    <property type="molecule type" value="Genomic_DNA"/>
</dbReference>
<proteinExistence type="predicted"/>
<accession>A0ABR2BVB1</accession>
<keyword evidence="2" id="KW-1185">Reference proteome</keyword>
<reference evidence="1 2" key="1">
    <citation type="journal article" date="2024" name="G3 (Bethesda)">
        <title>Genome assembly of Hibiscus sabdariffa L. provides insights into metabolisms of medicinal natural products.</title>
        <authorList>
            <person name="Kim T."/>
        </authorList>
    </citation>
    <scope>NUCLEOTIDE SEQUENCE [LARGE SCALE GENOMIC DNA]</scope>
    <source>
        <strain evidence="1">TK-2024</strain>
        <tissue evidence="1">Old leaves</tissue>
    </source>
</reference>
<name>A0ABR2BVB1_9ROSI</name>
<protein>
    <submittedName>
        <fullName evidence="1">Uncharacterized protein</fullName>
    </submittedName>
</protein>
<evidence type="ECO:0000313" key="1">
    <source>
        <dbReference type="EMBL" id="KAK8511010.1"/>
    </source>
</evidence>
<gene>
    <name evidence="1" type="ORF">V6N12_033293</name>
</gene>
<comment type="caution">
    <text evidence="1">The sequence shown here is derived from an EMBL/GenBank/DDBJ whole genome shotgun (WGS) entry which is preliminary data.</text>
</comment>
<organism evidence="1 2">
    <name type="scientific">Hibiscus sabdariffa</name>
    <name type="common">roselle</name>
    <dbReference type="NCBI Taxonomy" id="183260"/>
    <lineage>
        <taxon>Eukaryota</taxon>
        <taxon>Viridiplantae</taxon>
        <taxon>Streptophyta</taxon>
        <taxon>Embryophyta</taxon>
        <taxon>Tracheophyta</taxon>
        <taxon>Spermatophyta</taxon>
        <taxon>Magnoliopsida</taxon>
        <taxon>eudicotyledons</taxon>
        <taxon>Gunneridae</taxon>
        <taxon>Pentapetalae</taxon>
        <taxon>rosids</taxon>
        <taxon>malvids</taxon>
        <taxon>Malvales</taxon>
        <taxon>Malvaceae</taxon>
        <taxon>Malvoideae</taxon>
        <taxon>Hibiscus</taxon>
    </lineage>
</organism>
<evidence type="ECO:0000313" key="2">
    <source>
        <dbReference type="Proteomes" id="UP001472677"/>
    </source>
</evidence>
<sequence>MEHSRKLGFVLATVAVATTTIVPFKMVSRVASKLVRKAYRAARLLKNIAKRNARGVIRRVKNYFKKKSQKSHHYLSQFHNDLE</sequence>
<dbReference type="Proteomes" id="UP001472677">
    <property type="component" value="Unassembled WGS sequence"/>
</dbReference>